<dbReference type="Proteomes" id="UP000199114">
    <property type="component" value="Unassembled WGS sequence"/>
</dbReference>
<dbReference type="Pfam" id="PF02452">
    <property type="entry name" value="PemK_toxin"/>
    <property type="match status" value="1"/>
</dbReference>
<dbReference type="InterPro" id="IPR011067">
    <property type="entry name" value="Plasmid_toxin/cell-grow_inhib"/>
</dbReference>
<sequence length="113" mass="12517">MISDRGAIVFAADPFKGEDASRPWLIVGTDETPFHGNQYITLPLSTKTWYDERVPIDDDDLVDGGLPKDSSILPWAVASVDATRVDRELGVLDERLVDEVGRQLGSYVGLEQR</sequence>
<dbReference type="Gene3D" id="2.30.30.110">
    <property type="match status" value="1"/>
</dbReference>
<dbReference type="GO" id="GO:0003677">
    <property type="term" value="F:DNA binding"/>
    <property type="evidence" value="ECO:0007669"/>
    <property type="project" value="InterPro"/>
</dbReference>
<dbReference type="OrthoDB" id="315488at2157"/>
<evidence type="ECO:0000313" key="2">
    <source>
        <dbReference type="Proteomes" id="UP000199114"/>
    </source>
</evidence>
<dbReference type="EMBL" id="FOFD01000005">
    <property type="protein sequence ID" value="SER43468.1"/>
    <property type="molecule type" value="Genomic_DNA"/>
</dbReference>
<keyword evidence="2" id="KW-1185">Reference proteome</keyword>
<name>A0A1H9P5K2_9EURY</name>
<dbReference type="RefSeq" id="WP_090620619.1">
    <property type="nucleotide sequence ID" value="NZ_FOFD01000005.1"/>
</dbReference>
<gene>
    <name evidence="1" type="ORF">SAMN04489841_3868</name>
</gene>
<proteinExistence type="predicted"/>
<dbReference type="InterPro" id="IPR003477">
    <property type="entry name" value="PemK-like"/>
</dbReference>
<reference evidence="2" key="1">
    <citation type="submission" date="2016-10" db="EMBL/GenBank/DDBJ databases">
        <authorList>
            <person name="Varghese N."/>
            <person name="Submissions S."/>
        </authorList>
    </citation>
    <scope>NUCLEOTIDE SEQUENCE [LARGE SCALE GENOMIC DNA]</scope>
    <source>
        <strain evidence="2">DSM 25055</strain>
    </source>
</reference>
<dbReference type="SUPFAM" id="SSF50118">
    <property type="entry name" value="Cell growth inhibitor/plasmid maintenance toxic component"/>
    <property type="match status" value="1"/>
</dbReference>
<dbReference type="AlphaFoldDB" id="A0A1H9P5K2"/>
<evidence type="ECO:0000313" key="1">
    <source>
        <dbReference type="EMBL" id="SER43468.1"/>
    </source>
</evidence>
<accession>A0A1H9P5K2</accession>
<protein>
    <submittedName>
        <fullName evidence="1">PemK-like, MazF-like toxin of type II toxin-antitoxin system</fullName>
    </submittedName>
</protein>
<organism evidence="1 2">
    <name type="scientific">Natrinema salaciae</name>
    <dbReference type="NCBI Taxonomy" id="1186196"/>
    <lineage>
        <taxon>Archaea</taxon>
        <taxon>Methanobacteriati</taxon>
        <taxon>Methanobacteriota</taxon>
        <taxon>Stenosarchaea group</taxon>
        <taxon>Halobacteria</taxon>
        <taxon>Halobacteriales</taxon>
        <taxon>Natrialbaceae</taxon>
        <taxon>Natrinema</taxon>
    </lineage>
</organism>